<dbReference type="AlphaFoldDB" id="A0A7K4MT66"/>
<feature type="non-terminal residue" evidence="1">
    <location>
        <position position="1"/>
    </location>
</feature>
<gene>
    <name evidence="1" type="ORF">HX837_08125</name>
</gene>
<reference evidence="1 2" key="1">
    <citation type="journal article" date="2019" name="Environ. Microbiol.">
        <title>Genomics insights into ecotype formation of ammonia-oxidizing archaea in the deep ocean.</title>
        <authorList>
            <person name="Wang Y."/>
            <person name="Huang J.M."/>
            <person name="Cui G.J."/>
            <person name="Nunoura T."/>
            <person name="Takaki Y."/>
            <person name="Li W.L."/>
            <person name="Li J."/>
            <person name="Gao Z.M."/>
            <person name="Takai K."/>
            <person name="Zhang A.Q."/>
            <person name="Stepanauskas R."/>
        </authorList>
    </citation>
    <scope>NUCLEOTIDE SEQUENCE [LARGE SCALE GENOMIC DNA]</scope>
    <source>
        <strain evidence="1 2">L15b</strain>
    </source>
</reference>
<comment type="caution">
    <text evidence="1">The sequence shown here is derived from an EMBL/GenBank/DDBJ whole genome shotgun (WGS) entry which is preliminary data.</text>
</comment>
<organism evidence="1 2">
    <name type="scientific">Marine Group I thaumarchaeote</name>
    <dbReference type="NCBI Taxonomy" id="2511932"/>
    <lineage>
        <taxon>Archaea</taxon>
        <taxon>Nitrososphaerota</taxon>
        <taxon>Marine Group I</taxon>
    </lineage>
</organism>
<protein>
    <submittedName>
        <fullName evidence="1">Uncharacterized protein</fullName>
    </submittedName>
</protein>
<dbReference type="Gene3D" id="3.10.450.190">
    <property type="match status" value="1"/>
</dbReference>
<evidence type="ECO:0000313" key="1">
    <source>
        <dbReference type="EMBL" id="NWJ44146.1"/>
    </source>
</evidence>
<dbReference type="Proteomes" id="UP000523105">
    <property type="component" value="Unassembled WGS sequence"/>
</dbReference>
<name>A0A7K4MT66_9ARCH</name>
<accession>A0A7K4MT66</accession>
<dbReference type="EMBL" id="JACASV010000124">
    <property type="protein sequence ID" value="NWJ44146.1"/>
    <property type="molecule type" value="Genomic_DNA"/>
</dbReference>
<sequence>VQDIQQAPSPYAAVYPFNHAYESESGHLIEVDDTPTKERLHWYHRSGTFTEFHPKGIRTDRIAAHHYHMVLGNSETIISGLQKRIIENDSFTDYAKSKHQSLGNDFVVTSDNGDIILGATAGHAVIAAKHVVIDGGSTMTLNAPLITRINKTATDTIKGNYTLNAQGGYNLQTGKFTMGSMGEANITTFGNITQTIGGSSEEIIANIPGFGLGNLTAKKIKTAFPGGKIVLESSNPLGGIDLNMGMGGLMSQISIAPPTGDITIKTTSAPTGITINSLTFAKLIGKAQAVVEGVLVKLTAEALIEMEGKLIQINGKTEPAILGKKFMDIFKDHQHSSSVGPTGPIMPTYAMNALNAMSKKVFLG</sequence>
<dbReference type="SUPFAM" id="SSF69349">
    <property type="entry name" value="Phage fibre proteins"/>
    <property type="match status" value="1"/>
</dbReference>
<proteinExistence type="predicted"/>
<evidence type="ECO:0000313" key="2">
    <source>
        <dbReference type="Proteomes" id="UP000523105"/>
    </source>
</evidence>